<accession>A0ACC5P3S6</accession>
<gene>
    <name evidence="1" type="ORF">HDF13_003825</name>
</gene>
<proteinExistence type="predicted"/>
<organism evidence="1 2">
    <name type="scientific">Tunturiibacter gelidiferens</name>
    <dbReference type="NCBI Taxonomy" id="3069689"/>
    <lineage>
        <taxon>Bacteria</taxon>
        <taxon>Pseudomonadati</taxon>
        <taxon>Acidobacteriota</taxon>
        <taxon>Terriglobia</taxon>
        <taxon>Terriglobales</taxon>
        <taxon>Acidobacteriaceae</taxon>
        <taxon>Tunturiibacter</taxon>
    </lineage>
</organism>
<evidence type="ECO:0000313" key="1">
    <source>
        <dbReference type="EMBL" id="MBB5341492.1"/>
    </source>
</evidence>
<comment type="caution">
    <text evidence="1">The sequence shown here is derived from an EMBL/GenBank/DDBJ whole genome shotgun (WGS) entry which is preliminary data.</text>
</comment>
<dbReference type="Proteomes" id="UP000569005">
    <property type="component" value="Unassembled WGS sequence"/>
</dbReference>
<reference evidence="1" key="1">
    <citation type="submission" date="2020-08" db="EMBL/GenBank/DDBJ databases">
        <title>Genomic Encyclopedia of Type Strains, Phase IV (KMG-V): Genome sequencing to study the core and pangenomes of soil and plant-associated prokaryotes.</title>
        <authorList>
            <person name="Whitman W."/>
        </authorList>
    </citation>
    <scope>NUCLEOTIDE SEQUENCE</scope>
    <source>
        <strain evidence="1">M8UP15</strain>
    </source>
</reference>
<protein>
    <submittedName>
        <fullName evidence="1">Phosphoglycerol transferase MdoB-like AlkP superfamily enzyme</fullName>
    </submittedName>
</protein>
<dbReference type="EMBL" id="JACHEA010000001">
    <property type="protein sequence ID" value="MBB5341492.1"/>
    <property type="molecule type" value="Genomic_DNA"/>
</dbReference>
<name>A0ACC5P3S6_9BACT</name>
<evidence type="ECO:0000313" key="2">
    <source>
        <dbReference type="Proteomes" id="UP000569005"/>
    </source>
</evidence>
<keyword evidence="2" id="KW-1185">Reference proteome</keyword>
<sequence length="134" mass="15199">MKSLKTTFRYLFESAYGSTNYFVARWLFLRALGLIYFSAFFALLFQVRGLIGSQGILPAADYLQTVRALGVLRFWYAPTLLWFASSDRLLMALCWIGLIASILLVANSWPRAMLVVCFLCFLSFVSAAQDFSGY</sequence>